<organism evidence="10 11">
    <name type="scientific">Delitschia confertaspora ATCC 74209</name>
    <dbReference type="NCBI Taxonomy" id="1513339"/>
    <lineage>
        <taxon>Eukaryota</taxon>
        <taxon>Fungi</taxon>
        <taxon>Dikarya</taxon>
        <taxon>Ascomycota</taxon>
        <taxon>Pezizomycotina</taxon>
        <taxon>Dothideomycetes</taxon>
        <taxon>Pleosporomycetidae</taxon>
        <taxon>Pleosporales</taxon>
        <taxon>Delitschiaceae</taxon>
        <taxon>Delitschia</taxon>
    </lineage>
</organism>
<evidence type="ECO:0000259" key="8">
    <source>
        <dbReference type="Pfam" id="PF01743"/>
    </source>
</evidence>
<evidence type="ECO:0000256" key="4">
    <source>
        <dbReference type="ARBA" id="ARBA00022884"/>
    </source>
</evidence>
<keyword evidence="3" id="KW-0547">Nucleotide-binding</keyword>
<dbReference type="GO" id="GO:0001680">
    <property type="term" value="P:tRNA 3'-terminal CCA addition"/>
    <property type="evidence" value="ECO:0007669"/>
    <property type="project" value="UniProtKB-ARBA"/>
</dbReference>
<dbReference type="Gene3D" id="1.10.3090.10">
    <property type="entry name" value="cca-adding enzyme, domain 2"/>
    <property type="match status" value="1"/>
</dbReference>
<dbReference type="GO" id="GO:0003723">
    <property type="term" value="F:RNA binding"/>
    <property type="evidence" value="ECO:0007669"/>
    <property type="project" value="UniProtKB-KW"/>
</dbReference>
<dbReference type="InterPro" id="IPR002646">
    <property type="entry name" value="PolA_pol_head_dom"/>
</dbReference>
<evidence type="ECO:0000256" key="5">
    <source>
        <dbReference type="ARBA" id="ARBA00034736"/>
    </source>
</evidence>
<feature type="region of interest" description="Disordered" evidence="7">
    <location>
        <begin position="582"/>
        <end position="620"/>
    </location>
</feature>
<comment type="similarity">
    <text evidence="1 6">Belongs to the tRNA nucleotidyltransferase/poly(A) polymerase family.</text>
</comment>
<dbReference type="Proteomes" id="UP000799536">
    <property type="component" value="Unassembled WGS sequence"/>
</dbReference>
<dbReference type="SUPFAM" id="SSF81891">
    <property type="entry name" value="Poly A polymerase C-terminal region-like"/>
    <property type="match status" value="1"/>
</dbReference>
<evidence type="ECO:0000256" key="1">
    <source>
        <dbReference type="ARBA" id="ARBA00007265"/>
    </source>
</evidence>
<dbReference type="InterPro" id="IPR018870">
    <property type="entry name" value="Tti2"/>
</dbReference>
<comment type="similarity">
    <text evidence="5">Belongs to the TTI2 family.</text>
</comment>
<dbReference type="GO" id="GO:0052929">
    <property type="term" value="F:ATP:3'-cytidine-cytidine-tRNA adenylyltransferase activity"/>
    <property type="evidence" value="ECO:0007669"/>
    <property type="project" value="TreeGrafter"/>
</dbReference>
<dbReference type="Gene3D" id="3.30.460.10">
    <property type="entry name" value="Beta Polymerase, domain 2"/>
    <property type="match status" value="1"/>
</dbReference>
<dbReference type="EMBL" id="ML994070">
    <property type="protein sequence ID" value="KAF2199538.1"/>
    <property type="molecule type" value="Genomic_DNA"/>
</dbReference>
<dbReference type="AlphaFoldDB" id="A0A9P4MTY4"/>
<dbReference type="GO" id="GO:0052927">
    <property type="term" value="F:CC tRNA cytidylyltransferase activity"/>
    <property type="evidence" value="ECO:0007669"/>
    <property type="project" value="TreeGrafter"/>
</dbReference>
<name>A0A9P4MTY4_9PLEO</name>
<evidence type="ECO:0000313" key="10">
    <source>
        <dbReference type="EMBL" id="KAF2199538.1"/>
    </source>
</evidence>
<dbReference type="FunFam" id="3.30.460.10:FF:000019">
    <property type="entry name" value="tRNA nucleotidyltransferase cca2"/>
    <property type="match status" value="1"/>
</dbReference>
<sequence>MAEKGGSNSNPTTLELTEVETNLRKLLLDVAAFIDNTSVPEPADVKVPDELTKEKTVLRFTGGWVRDKLLHVGSHDIDVAINKMTGLQFGLKLNEYLEMPGNPEKYGLAQKEENTKSNGNSKGRKVASGMHKIEANPEKSKHLETVTTKILGLDIDLVNLRKETYSEDSRNPQMEFGTPEEDAMRRDATVNAMFYNLNTCQIEDFTGRGFDDMKLKIIRTPLEPYQTFKDDPLRVLRLIRFASRLGYKIDPEAEKAMEHPDIKEALKLKISRERVGIETEKMLKGPDPHMALSLIDRIGLYETVFTDPTRDIDYSPDIKHLKTAYDLVTKLASVSKETSPLAEIPKALMRDSEENYLAWICAAMMPWADAPMPSPPKPTARPQYIAQLVAREGIKAPNKVSDVIAASLRFAEEIRTVKDACYERIKYPHRKNTREEAIARDTLGMAIRRWGSTWRTQVLFSLLHEICLGQISRDTTLNSYSTFLSHLTSLDILEAYNFKPLLTGKELAKALNSTPGPWMKDALDVVMAWQLQHPNITDPAGAIEAVKAKTKISENGKEKEHCELPARLAAHFLRSTIRPLFSPTSQKTAHPNLTAAGNRVSWPAESHSKARATDDPSATPWKDPKQAFVVDLLRWTLSVLEAKEIETNWGLLVPPILKMTDDIEIKWKATGCKLLTLLLESTPLALLSRTGLGDVFEETIFPMFTYLPPLTPEQDSIMLVEGAFPAIMALADVLHPPIPKGADPLSPDARKREKFLDKILQASIVAPLFRAEPSSYPALATAILSHLPPLLQIMGIDSVKHLQSLIPLLSDILAEPLGPAYPALLSASAKGMQSVILNGWPRVGGHRGDVLRGVCVGWIRIIEEVEGKRLEEGDERAEGLEGAKGELSEVCRMLEAVLRNDEGVDWKGEKEGLERVYERLRGLFGGENGDYVER</sequence>
<dbReference type="GO" id="GO:0005739">
    <property type="term" value="C:mitochondrion"/>
    <property type="evidence" value="ECO:0007669"/>
    <property type="project" value="UniProtKB-ARBA"/>
</dbReference>
<feature type="domain" description="tRNA nucleotidyltransferase/poly(A) polymerase RNA and SrmB- binding" evidence="9">
    <location>
        <begin position="246"/>
        <end position="305"/>
    </location>
</feature>
<feature type="compositionally biased region" description="Polar residues" evidence="7">
    <location>
        <begin position="582"/>
        <end position="591"/>
    </location>
</feature>
<dbReference type="Pfam" id="PF12627">
    <property type="entry name" value="PolyA_pol_RNAbd"/>
    <property type="match status" value="1"/>
</dbReference>
<dbReference type="GO" id="GO:0000166">
    <property type="term" value="F:nucleotide binding"/>
    <property type="evidence" value="ECO:0007669"/>
    <property type="project" value="UniProtKB-KW"/>
</dbReference>
<keyword evidence="2 6" id="KW-0808">Transferase</keyword>
<comment type="caution">
    <text evidence="10">The sequence shown here is derived from an EMBL/GenBank/DDBJ whole genome shotgun (WGS) entry which is preliminary data.</text>
</comment>
<evidence type="ECO:0000256" key="6">
    <source>
        <dbReference type="RuleBase" id="RU003953"/>
    </source>
</evidence>
<proteinExistence type="inferred from homology"/>
<keyword evidence="11" id="KW-1185">Reference proteome</keyword>
<evidence type="ECO:0000256" key="3">
    <source>
        <dbReference type="ARBA" id="ARBA00022741"/>
    </source>
</evidence>
<evidence type="ECO:0000259" key="9">
    <source>
        <dbReference type="Pfam" id="PF12627"/>
    </source>
</evidence>
<reference evidence="10" key="1">
    <citation type="journal article" date="2020" name="Stud. Mycol.">
        <title>101 Dothideomycetes genomes: a test case for predicting lifestyles and emergence of pathogens.</title>
        <authorList>
            <person name="Haridas S."/>
            <person name="Albert R."/>
            <person name="Binder M."/>
            <person name="Bloem J."/>
            <person name="Labutti K."/>
            <person name="Salamov A."/>
            <person name="Andreopoulos B."/>
            <person name="Baker S."/>
            <person name="Barry K."/>
            <person name="Bills G."/>
            <person name="Bluhm B."/>
            <person name="Cannon C."/>
            <person name="Castanera R."/>
            <person name="Culley D."/>
            <person name="Daum C."/>
            <person name="Ezra D."/>
            <person name="Gonzalez J."/>
            <person name="Henrissat B."/>
            <person name="Kuo A."/>
            <person name="Liang C."/>
            <person name="Lipzen A."/>
            <person name="Lutzoni F."/>
            <person name="Magnuson J."/>
            <person name="Mondo S."/>
            <person name="Nolan M."/>
            <person name="Ohm R."/>
            <person name="Pangilinan J."/>
            <person name="Park H.-J."/>
            <person name="Ramirez L."/>
            <person name="Alfaro M."/>
            <person name="Sun H."/>
            <person name="Tritt A."/>
            <person name="Yoshinaga Y."/>
            <person name="Zwiers L.-H."/>
            <person name="Turgeon B."/>
            <person name="Goodwin S."/>
            <person name="Spatafora J."/>
            <person name="Crous P."/>
            <person name="Grigoriev I."/>
        </authorList>
    </citation>
    <scope>NUCLEOTIDE SEQUENCE</scope>
    <source>
        <strain evidence="10">ATCC 74209</strain>
    </source>
</reference>
<evidence type="ECO:0000256" key="2">
    <source>
        <dbReference type="ARBA" id="ARBA00022679"/>
    </source>
</evidence>
<dbReference type="InterPro" id="IPR032828">
    <property type="entry name" value="PolyA_RNA-bd"/>
</dbReference>
<dbReference type="OrthoDB" id="445712at2759"/>
<gene>
    <name evidence="10" type="ORF">GQ43DRAFT_376019</name>
</gene>
<dbReference type="InterPro" id="IPR043519">
    <property type="entry name" value="NT_sf"/>
</dbReference>
<dbReference type="Pfam" id="PF01743">
    <property type="entry name" value="PolyA_pol"/>
    <property type="match status" value="1"/>
</dbReference>
<dbReference type="CDD" id="cd05398">
    <property type="entry name" value="NT_ClassII-CCAase"/>
    <property type="match status" value="1"/>
</dbReference>
<evidence type="ECO:0000313" key="11">
    <source>
        <dbReference type="Proteomes" id="UP000799536"/>
    </source>
</evidence>
<evidence type="ECO:0000256" key="7">
    <source>
        <dbReference type="SAM" id="MobiDB-lite"/>
    </source>
</evidence>
<dbReference type="PANTHER" id="PTHR13734:SF5">
    <property type="entry name" value="CCA TRNA NUCLEOTIDYLTRANSFERASE, MITOCHONDRIAL"/>
    <property type="match status" value="1"/>
</dbReference>
<dbReference type="SUPFAM" id="SSF81301">
    <property type="entry name" value="Nucleotidyltransferase"/>
    <property type="match status" value="1"/>
</dbReference>
<dbReference type="GO" id="GO:0110078">
    <property type="term" value="C:TTT Hsp90 cochaperone complex"/>
    <property type="evidence" value="ECO:0007669"/>
    <property type="project" value="InterPro"/>
</dbReference>
<keyword evidence="4 6" id="KW-0694">RNA-binding</keyword>
<accession>A0A9P4MTY4</accession>
<dbReference type="PANTHER" id="PTHR13734">
    <property type="entry name" value="TRNA-NUCLEOTIDYLTRANSFERASE"/>
    <property type="match status" value="1"/>
</dbReference>
<protein>
    <submittedName>
        <fullName evidence="10">Poly A polymerase C-terminal region-like protein</fullName>
    </submittedName>
</protein>
<feature type="domain" description="Poly A polymerase head" evidence="8">
    <location>
        <begin position="58"/>
        <end position="219"/>
    </location>
</feature>
<dbReference type="Pfam" id="PF10521">
    <property type="entry name" value="Tti2"/>
    <property type="match status" value="1"/>
</dbReference>